<dbReference type="InterPro" id="IPR036291">
    <property type="entry name" value="NAD(P)-bd_dom_sf"/>
</dbReference>
<proteinExistence type="inferred from homology"/>
<keyword evidence="2" id="KW-0560">Oxidoreductase</keyword>
<gene>
    <name evidence="5" type="ORF">HOP40_25495</name>
</gene>
<keyword evidence="6" id="KW-1185">Reference proteome</keyword>
<evidence type="ECO:0000259" key="3">
    <source>
        <dbReference type="Pfam" id="PF01408"/>
    </source>
</evidence>
<dbReference type="GO" id="GO:0000166">
    <property type="term" value="F:nucleotide binding"/>
    <property type="evidence" value="ECO:0007669"/>
    <property type="project" value="InterPro"/>
</dbReference>
<dbReference type="InterPro" id="IPR050984">
    <property type="entry name" value="Gfo/Idh/MocA_domain"/>
</dbReference>
<evidence type="ECO:0000256" key="2">
    <source>
        <dbReference type="ARBA" id="ARBA00023002"/>
    </source>
</evidence>
<dbReference type="PANTHER" id="PTHR22604">
    <property type="entry name" value="OXIDOREDUCTASES"/>
    <property type="match status" value="1"/>
</dbReference>
<evidence type="ECO:0000313" key="6">
    <source>
        <dbReference type="Proteomes" id="UP000505377"/>
    </source>
</evidence>
<dbReference type="Gene3D" id="3.30.360.10">
    <property type="entry name" value="Dihydrodipicolinate Reductase, domain 2"/>
    <property type="match status" value="1"/>
</dbReference>
<dbReference type="EMBL" id="CP053564">
    <property type="protein sequence ID" value="QJY50914.1"/>
    <property type="molecule type" value="Genomic_DNA"/>
</dbReference>
<dbReference type="InterPro" id="IPR000683">
    <property type="entry name" value="Gfo/Idh/MocA-like_OxRdtase_N"/>
</dbReference>
<organism evidence="5 6">
    <name type="scientific">Pseudonocardia broussonetiae</name>
    <dbReference type="NCBI Taxonomy" id="2736640"/>
    <lineage>
        <taxon>Bacteria</taxon>
        <taxon>Bacillati</taxon>
        <taxon>Actinomycetota</taxon>
        <taxon>Actinomycetes</taxon>
        <taxon>Pseudonocardiales</taxon>
        <taxon>Pseudonocardiaceae</taxon>
        <taxon>Pseudonocardia</taxon>
    </lineage>
</organism>
<protein>
    <submittedName>
        <fullName evidence="5">Gfo/Idh/MocA family oxidoreductase</fullName>
    </submittedName>
</protein>
<dbReference type="PANTHER" id="PTHR22604:SF105">
    <property type="entry name" value="TRANS-1,2-DIHYDROBENZENE-1,2-DIOL DEHYDROGENASE"/>
    <property type="match status" value="1"/>
</dbReference>
<feature type="domain" description="Gfo/Idh/MocA-like oxidoreductase N-terminal" evidence="3">
    <location>
        <begin position="8"/>
        <end position="124"/>
    </location>
</feature>
<dbReference type="SUPFAM" id="SSF55347">
    <property type="entry name" value="Glyceraldehyde-3-phosphate dehydrogenase-like, C-terminal domain"/>
    <property type="match status" value="1"/>
</dbReference>
<dbReference type="AlphaFoldDB" id="A0A6M6JS50"/>
<accession>A0A6M6JS50</accession>
<reference evidence="5 6" key="1">
    <citation type="submission" date="2020-05" db="EMBL/GenBank/DDBJ databases">
        <authorList>
            <person name="Mo P."/>
        </authorList>
    </citation>
    <scope>NUCLEOTIDE SEQUENCE [LARGE SCALE GENOMIC DNA]</scope>
    <source>
        <strain evidence="5 6">Gen01</strain>
    </source>
</reference>
<dbReference type="InterPro" id="IPR055170">
    <property type="entry name" value="GFO_IDH_MocA-like_dom"/>
</dbReference>
<dbReference type="Pfam" id="PF22725">
    <property type="entry name" value="GFO_IDH_MocA_C3"/>
    <property type="match status" value="1"/>
</dbReference>
<evidence type="ECO:0000313" key="5">
    <source>
        <dbReference type="EMBL" id="QJY50914.1"/>
    </source>
</evidence>
<sequence>MDHSSEPLRIGVLGASRIAGGALVEPAKETGDRLVVVAARDPRRAAAFAAEHGVERVAASYAEVLADPEVEVVYNPLANALHGPWNLAAVRAGKHVLTEKPFASNAEEAREVRDAAAAAGVAVLEAFHHAHHPVLLRLHELVASGELGALRRVEAVFTMPSPRDDDPRWQLDLAGGALMDLGCYPLQCLRSFAPWAGGEPQVVSARADERAGHPGVDERLTAQLAFPGGVTGEAHCDMASDDWAITCRVVGEDGEATAMNVVLPQRDDRVVVRGPAGERTEHLGTRSTYLYQLEAVRAHLREGAPFVSDADDAVRGAELIDAVYGAAGLPPRPRTRL</sequence>
<dbReference type="GO" id="GO:0016491">
    <property type="term" value="F:oxidoreductase activity"/>
    <property type="evidence" value="ECO:0007669"/>
    <property type="project" value="UniProtKB-KW"/>
</dbReference>
<feature type="domain" description="GFO/IDH/MocA-like oxidoreductase" evidence="4">
    <location>
        <begin position="136"/>
        <end position="256"/>
    </location>
</feature>
<comment type="similarity">
    <text evidence="1">Belongs to the Gfo/Idh/MocA family.</text>
</comment>
<dbReference type="SUPFAM" id="SSF51735">
    <property type="entry name" value="NAD(P)-binding Rossmann-fold domains"/>
    <property type="match status" value="1"/>
</dbReference>
<dbReference type="Gene3D" id="3.40.50.720">
    <property type="entry name" value="NAD(P)-binding Rossmann-like Domain"/>
    <property type="match status" value="1"/>
</dbReference>
<name>A0A6M6JS50_9PSEU</name>
<dbReference type="Proteomes" id="UP000505377">
    <property type="component" value="Chromosome"/>
</dbReference>
<evidence type="ECO:0000256" key="1">
    <source>
        <dbReference type="ARBA" id="ARBA00010928"/>
    </source>
</evidence>
<evidence type="ECO:0000259" key="4">
    <source>
        <dbReference type="Pfam" id="PF22725"/>
    </source>
</evidence>
<dbReference type="Pfam" id="PF01408">
    <property type="entry name" value="GFO_IDH_MocA"/>
    <property type="match status" value="1"/>
</dbReference>
<dbReference type="KEGG" id="pbro:HOP40_25495"/>